<comment type="pathway">
    <text evidence="1">Protein modification; protein glycosylation.</text>
</comment>
<dbReference type="InterPro" id="IPR055270">
    <property type="entry name" value="Glyco_tran_10_C"/>
</dbReference>
<dbReference type="UniPathway" id="UPA00378"/>
<evidence type="ECO:0000256" key="1">
    <source>
        <dbReference type="ARBA" id="ARBA00004922"/>
    </source>
</evidence>
<dbReference type="OrthoDB" id="10328855at2759"/>
<evidence type="ECO:0000256" key="10">
    <source>
        <dbReference type="ARBA" id="ARBA00060399"/>
    </source>
</evidence>
<comment type="caution">
    <text evidence="13">The sequence shown here is derived from an EMBL/GenBank/DDBJ whole genome shotgun (WGS) entry which is preliminary data.</text>
</comment>
<keyword evidence="8 11" id="KW-0472">Membrane</keyword>
<evidence type="ECO:0000256" key="9">
    <source>
        <dbReference type="ARBA" id="ARBA00023180"/>
    </source>
</evidence>
<keyword evidence="4 11" id="KW-0808">Transferase</keyword>
<evidence type="ECO:0000256" key="6">
    <source>
        <dbReference type="ARBA" id="ARBA00022968"/>
    </source>
</evidence>
<dbReference type="AlphaFoldDB" id="A0A2G8KV18"/>
<evidence type="ECO:0000256" key="4">
    <source>
        <dbReference type="ARBA" id="ARBA00022679"/>
    </source>
</evidence>
<evidence type="ECO:0000313" key="14">
    <source>
        <dbReference type="Proteomes" id="UP000230750"/>
    </source>
</evidence>
<evidence type="ECO:0000256" key="3">
    <source>
        <dbReference type="ARBA" id="ARBA00022676"/>
    </source>
</evidence>
<evidence type="ECO:0000256" key="11">
    <source>
        <dbReference type="RuleBase" id="RU003832"/>
    </source>
</evidence>
<comment type="subcellular location">
    <subcellularLocation>
        <location evidence="10">Endomembrane system</location>
        <topology evidence="10">Single-pass type II membrane protein</topology>
    </subcellularLocation>
    <subcellularLocation>
        <location evidence="11">Golgi apparatus</location>
        <location evidence="11">Golgi stack membrane</location>
        <topology evidence="11">Single-pass type II membrane protein</topology>
    </subcellularLocation>
</comment>
<keyword evidence="11" id="KW-0333">Golgi apparatus</keyword>
<evidence type="ECO:0000256" key="5">
    <source>
        <dbReference type="ARBA" id="ARBA00022692"/>
    </source>
</evidence>
<protein>
    <recommendedName>
        <fullName evidence="11">Fucosyltransferase</fullName>
        <ecNumber evidence="11">2.4.1.-</ecNumber>
    </recommendedName>
</protein>
<keyword evidence="5 11" id="KW-0812">Transmembrane</keyword>
<dbReference type="GO" id="GO:0046920">
    <property type="term" value="F:alpha-(1-&gt;3)-fucosyltransferase activity"/>
    <property type="evidence" value="ECO:0007669"/>
    <property type="project" value="TreeGrafter"/>
</dbReference>
<keyword evidence="3 11" id="KW-0328">Glycosyltransferase</keyword>
<dbReference type="FunFam" id="3.40.50.11660:FF:000002">
    <property type="entry name" value="Alpha-(1,3)-fucosyltransferase"/>
    <property type="match status" value="1"/>
</dbReference>
<dbReference type="PANTHER" id="PTHR11929:SF145">
    <property type="entry name" value="ALPHA-(1,3)-FUCOSYLTRANSFERASE FUT-1"/>
    <property type="match status" value="1"/>
</dbReference>
<keyword evidence="6" id="KW-0735">Signal-anchor</keyword>
<keyword evidence="14" id="KW-1185">Reference proteome</keyword>
<evidence type="ECO:0000313" key="13">
    <source>
        <dbReference type="EMBL" id="PIK51847.1"/>
    </source>
</evidence>
<sequence>MRAIRIWFLAALSFGFNFVVMIYLASDRFSNMPSVGDVSLYRNSRYFIAATAKPAEADRSCSKSIIYFGLRQHWFTFCSFPEFAQYKHMIEFPRTVNCPEVNCSVKVDYTQNAADIIGHDIVVFTDVNEWMKPEMWDWLHGNRTEGQIWTMITEESPLYVPGVQPPAKYANNSFDWIDSYMSGADFVHPYGKYEKYCEYNRPPAIDIRQFLIGKTKLISWMGSHCETLQWDRMKFVEAVKQIITVNTYGKCGDQEVPWNNDQIILDTLGKYKFYLSLENSCCNEYLTEKFWRALEMGMVPVVLGAPLEHYRKLAPPNSFIHVDQFNTLAELAVHLITLHSNDERYLEYHKWRNEGKLISYGQEEQYVRPLNNETQCSMLGKLLNTDLKTQRKLDYFGPRWYGSCMKCGEKEWISKFLHAEDHQRSNSDIWA</sequence>
<dbReference type="SUPFAM" id="SSF53756">
    <property type="entry name" value="UDP-Glycosyltransferase/glycogen phosphorylase"/>
    <property type="match status" value="1"/>
</dbReference>
<dbReference type="EMBL" id="MRZV01000354">
    <property type="protein sequence ID" value="PIK51847.1"/>
    <property type="molecule type" value="Genomic_DNA"/>
</dbReference>
<dbReference type="EC" id="2.4.1.-" evidence="11"/>
<proteinExistence type="inferred from homology"/>
<dbReference type="InterPro" id="IPR001503">
    <property type="entry name" value="Glyco_trans_10"/>
</dbReference>
<dbReference type="Proteomes" id="UP000230750">
    <property type="component" value="Unassembled WGS sequence"/>
</dbReference>
<accession>A0A2G8KV18</accession>
<organism evidence="13 14">
    <name type="scientific">Stichopus japonicus</name>
    <name type="common">Sea cucumber</name>
    <dbReference type="NCBI Taxonomy" id="307972"/>
    <lineage>
        <taxon>Eukaryota</taxon>
        <taxon>Metazoa</taxon>
        <taxon>Echinodermata</taxon>
        <taxon>Eleutherozoa</taxon>
        <taxon>Echinozoa</taxon>
        <taxon>Holothuroidea</taxon>
        <taxon>Aspidochirotacea</taxon>
        <taxon>Aspidochirotida</taxon>
        <taxon>Stichopodidae</taxon>
        <taxon>Apostichopus</taxon>
    </lineage>
</organism>
<gene>
    <name evidence="13" type="ORF">BSL78_11265</name>
</gene>
<reference evidence="13 14" key="1">
    <citation type="journal article" date="2017" name="PLoS Biol.">
        <title>The sea cucumber genome provides insights into morphological evolution and visceral regeneration.</title>
        <authorList>
            <person name="Zhang X."/>
            <person name="Sun L."/>
            <person name="Yuan J."/>
            <person name="Sun Y."/>
            <person name="Gao Y."/>
            <person name="Zhang L."/>
            <person name="Li S."/>
            <person name="Dai H."/>
            <person name="Hamel J.F."/>
            <person name="Liu C."/>
            <person name="Yu Y."/>
            <person name="Liu S."/>
            <person name="Lin W."/>
            <person name="Guo K."/>
            <person name="Jin S."/>
            <person name="Xu P."/>
            <person name="Storey K.B."/>
            <person name="Huan P."/>
            <person name="Zhang T."/>
            <person name="Zhou Y."/>
            <person name="Zhang J."/>
            <person name="Lin C."/>
            <person name="Li X."/>
            <person name="Xing L."/>
            <person name="Huo D."/>
            <person name="Sun M."/>
            <person name="Wang L."/>
            <person name="Mercier A."/>
            <person name="Li F."/>
            <person name="Yang H."/>
            <person name="Xiang J."/>
        </authorList>
    </citation>
    <scope>NUCLEOTIDE SEQUENCE [LARGE SCALE GENOMIC DNA]</scope>
    <source>
        <strain evidence="13">Shaxun</strain>
        <tissue evidence="13">Muscle</tissue>
    </source>
</reference>
<evidence type="ECO:0000256" key="7">
    <source>
        <dbReference type="ARBA" id="ARBA00022989"/>
    </source>
</evidence>
<dbReference type="Pfam" id="PF00852">
    <property type="entry name" value="Glyco_transf_10"/>
    <property type="match status" value="1"/>
</dbReference>
<dbReference type="InterPro" id="IPR038577">
    <property type="entry name" value="GT10-like_C_sf"/>
</dbReference>
<dbReference type="PANTHER" id="PTHR11929">
    <property type="entry name" value="ALPHA- 1,3 -FUCOSYLTRANSFERASE"/>
    <property type="match status" value="1"/>
</dbReference>
<keyword evidence="7 11" id="KW-1133">Transmembrane helix</keyword>
<evidence type="ECO:0000256" key="8">
    <source>
        <dbReference type="ARBA" id="ARBA00023136"/>
    </source>
</evidence>
<evidence type="ECO:0000256" key="2">
    <source>
        <dbReference type="ARBA" id="ARBA00008919"/>
    </source>
</evidence>
<feature type="transmembrane region" description="Helical" evidence="11">
    <location>
        <begin position="6"/>
        <end position="25"/>
    </location>
</feature>
<feature type="domain" description="Fucosyltransferase C-terminal" evidence="12">
    <location>
        <begin position="213"/>
        <end position="385"/>
    </location>
</feature>
<dbReference type="GO" id="GO:0032580">
    <property type="term" value="C:Golgi cisterna membrane"/>
    <property type="evidence" value="ECO:0007669"/>
    <property type="project" value="UniProtKB-SubCell"/>
</dbReference>
<evidence type="ECO:0000259" key="12">
    <source>
        <dbReference type="Pfam" id="PF00852"/>
    </source>
</evidence>
<dbReference type="Gene3D" id="3.40.50.11660">
    <property type="entry name" value="Glycosyl transferase family 10, C-terminal domain"/>
    <property type="match status" value="1"/>
</dbReference>
<keyword evidence="9" id="KW-0325">Glycoprotein</keyword>
<name>A0A2G8KV18_STIJA</name>
<comment type="similarity">
    <text evidence="2 11">Belongs to the glycosyltransferase 10 family.</text>
</comment>